<evidence type="ECO:0000256" key="3">
    <source>
        <dbReference type="ARBA" id="ARBA00022679"/>
    </source>
</evidence>
<evidence type="ECO:0000256" key="2">
    <source>
        <dbReference type="ARBA" id="ARBA00022475"/>
    </source>
</evidence>
<comment type="subcellular location">
    <subcellularLocation>
        <location evidence="7">Cell membrane</location>
        <topology evidence="7">Multi-pass membrane protein</topology>
    </subcellularLocation>
</comment>
<keyword evidence="9" id="KW-1185">Reference proteome</keyword>
<dbReference type="GO" id="GO:0042158">
    <property type="term" value="P:lipoprotein biosynthetic process"/>
    <property type="evidence" value="ECO:0007669"/>
    <property type="project" value="UniProtKB-UniRule"/>
</dbReference>
<sequence>MILSKIIWNPVEGIDLGFFVIRFYSLMFVIAFTLGWYLMKKIYIRENISMEKLDSVFIYAVIGTLLGARLGHVFFYDWSYYKNNLLEILLPFRFDPAFEFTGFQGLASHGAAIAFIIAMYYYSKKIIHKHPLWVLDRVTIPAAFGGIFVRLGNFFNSEIIGKESGDSFFGVKFVRNGFSKREALKETGMDSVNKAYSAIVENPKFSNLLEAIPYRHPAQLYEAFGYIFVSIILWLIYWKTDKRNNRGFLFGMYLILIFAVRFIVEYVKTSQGGFEDSLGDSLSTGQWLSIPFVIVGLYFVIQSKKKISD</sequence>
<feature type="transmembrane region" description="Helical" evidence="7">
    <location>
        <begin position="57"/>
        <end position="81"/>
    </location>
</feature>
<dbReference type="GO" id="GO:0008961">
    <property type="term" value="F:phosphatidylglycerol-prolipoprotein diacylglyceryl transferase activity"/>
    <property type="evidence" value="ECO:0007669"/>
    <property type="project" value="UniProtKB-UniRule"/>
</dbReference>
<comment type="caution">
    <text evidence="8">The sequence shown here is derived from an EMBL/GenBank/DDBJ whole genome shotgun (WGS) entry which is preliminary data.</text>
</comment>
<name>A0A918N3A9_9FLAO</name>
<evidence type="ECO:0000256" key="4">
    <source>
        <dbReference type="ARBA" id="ARBA00022692"/>
    </source>
</evidence>
<feature type="transmembrane region" description="Helical" evidence="7">
    <location>
        <begin position="223"/>
        <end position="240"/>
    </location>
</feature>
<keyword evidence="5 7" id="KW-1133">Transmembrane helix</keyword>
<dbReference type="RefSeq" id="WP_027412056.1">
    <property type="nucleotide sequence ID" value="NZ_BMWS01000014.1"/>
</dbReference>
<feature type="transmembrane region" description="Helical" evidence="7">
    <location>
        <begin position="134"/>
        <end position="155"/>
    </location>
</feature>
<dbReference type="InterPro" id="IPR001640">
    <property type="entry name" value="Lgt"/>
</dbReference>
<dbReference type="Pfam" id="PF01790">
    <property type="entry name" value="LGT"/>
    <property type="match status" value="1"/>
</dbReference>
<keyword evidence="3 7" id="KW-0808">Transferase</keyword>
<dbReference type="EMBL" id="BMWS01000014">
    <property type="protein sequence ID" value="GGX20234.1"/>
    <property type="molecule type" value="Genomic_DNA"/>
</dbReference>
<organism evidence="8 9">
    <name type="scientific">Aquimarina muelleri</name>
    <dbReference type="NCBI Taxonomy" id="279356"/>
    <lineage>
        <taxon>Bacteria</taxon>
        <taxon>Pseudomonadati</taxon>
        <taxon>Bacteroidota</taxon>
        <taxon>Flavobacteriia</taxon>
        <taxon>Flavobacteriales</taxon>
        <taxon>Flavobacteriaceae</taxon>
        <taxon>Aquimarina</taxon>
    </lineage>
</organism>
<evidence type="ECO:0000256" key="7">
    <source>
        <dbReference type="HAMAP-Rule" id="MF_01147"/>
    </source>
</evidence>
<dbReference type="EC" id="2.5.1.145" evidence="7"/>
<comment type="pathway">
    <text evidence="7">Protein modification; lipoprotein biosynthesis (diacylglyceryl transfer).</text>
</comment>
<proteinExistence type="inferred from homology"/>
<evidence type="ECO:0000313" key="8">
    <source>
        <dbReference type="EMBL" id="GGX20234.1"/>
    </source>
</evidence>
<feature type="transmembrane region" description="Helical" evidence="7">
    <location>
        <begin position="284"/>
        <end position="301"/>
    </location>
</feature>
<keyword evidence="4 7" id="KW-0812">Transmembrane</keyword>
<evidence type="ECO:0000313" key="9">
    <source>
        <dbReference type="Proteomes" id="UP000601108"/>
    </source>
</evidence>
<dbReference type="PANTHER" id="PTHR30589:SF0">
    <property type="entry name" value="PHOSPHATIDYLGLYCEROL--PROLIPOPROTEIN DIACYLGLYCERYL TRANSFERASE"/>
    <property type="match status" value="1"/>
</dbReference>
<dbReference type="GO" id="GO:0005886">
    <property type="term" value="C:plasma membrane"/>
    <property type="evidence" value="ECO:0007669"/>
    <property type="project" value="UniProtKB-SubCell"/>
</dbReference>
<dbReference type="AlphaFoldDB" id="A0A918N3A9"/>
<evidence type="ECO:0000256" key="5">
    <source>
        <dbReference type="ARBA" id="ARBA00022989"/>
    </source>
</evidence>
<comment type="function">
    <text evidence="7">Catalyzes the transfer of the diacylglyceryl group from phosphatidylglycerol to the sulfhydryl group of the N-terminal cysteine of a prolipoprotein, the first step in the formation of mature lipoproteins.</text>
</comment>
<dbReference type="PANTHER" id="PTHR30589">
    <property type="entry name" value="PROLIPOPROTEIN DIACYLGLYCERYL TRANSFERASE"/>
    <property type="match status" value="1"/>
</dbReference>
<protein>
    <recommendedName>
        <fullName evidence="7">Phosphatidylglycerol--prolipoprotein diacylglyceryl transferase</fullName>
        <ecNumber evidence="7">2.5.1.145</ecNumber>
    </recommendedName>
</protein>
<gene>
    <name evidence="7 8" type="primary">lgt</name>
    <name evidence="8" type="ORF">GCM10007384_21880</name>
</gene>
<evidence type="ECO:0000256" key="6">
    <source>
        <dbReference type="ARBA" id="ARBA00023136"/>
    </source>
</evidence>
<dbReference type="HAMAP" id="MF_01147">
    <property type="entry name" value="Lgt"/>
    <property type="match status" value="1"/>
</dbReference>
<evidence type="ECO:0000256" key="1">
    <source>
        <dbReference type="ARBA" id="ARBA00007150"/>
    </source>
</evidence>
<feature type="transmembrane region" description="Helical" evidence="7">
    <location>
        <begin position="101"/>
        <end position="122"/>
    </location>
</feature>
<keyword evidence="2 7" id="KW-1003">Cell membrane</keyword>
<feature type="transmembrane region" description="Helical" evidence="7">
    <location>
        <begin position="16"/>
        <end position="37"/>
    </location>
</feature>
<dbReference type="NCBIfam" id="TIGR00544">
    <property type="entry name" value="lgt"/>
    <property type="match status" value="1"/>
</dbReference>
<accession>A0A918N3A9</accession>
<keyword evidence="6 7" id="KW-0472">Membrane</keyword>
<feature type="transmembrane region" description="Helical" evidence="7">
    <location>
        <begin position="247"/>
        <end position="264"/>
    </location>
</feature>
<feature type="binding site" evidence="7">
    <location>
        <position position="150"/>
    </location>
    <ligand>
        <name>a 1,2-diacyl-sn-glycero-3-phospho-(1'-sn-glycerol)</name>
        <dbReference type="ChEBI" id="CHEBI:64716"/>
    </ligand>
</feature>
<comment type="similarity">
    <text evidence="1 7">Belongs to the Lgt family.</text>
</comment>
<dbReference type="Proteomes" id="UP000601108">
    <property type="component" value="Unassembled WGS sequence"/>
</dbReference>
<comment type="catalytic activity">
    <reaction evidence="7">
        <text>L-cysteinyl-[prolipoprotein] + a 1,2-diacyl-sn-glycero-3-phospho-(1'-sn-glycerol) = an S-1,2-diacyl-sn-glyceryl-L-cysteinyl-[prolipoprotein] + sn-glycerol 1-phosphate + H(+)</text>
        <dbReference type="Rhea" id="RHEA:56712"/>
        <dbReference type="Rhea" id="RHEA-COMP:14679"/>
        <dbReference type="Rhea" id="RHEA-COMP:14680"/>
        <dbReference type="ChEBI" id="CHEBI:15378"/>
        <dbReference type="ChEBI" id="CHEBI:29950"/>
        <dbReference type="ChEBI" id="CHEBI:57685"/>
        <dbReference type="ChEBI" id="CHEBI:64716"/>
        <dbReference type="ChEBI" id="CHEBI:140658"/>
        <dbReference type="EC" id="2.5.1.145"/>
    </reaction>
</comment>
<reference evidence="8 9" key="1">
    <citation type="journal article" date="2014" name="Int. J. Syst. Evol. Microbiol.">
        <title>Complete genome sequence of Corynebacterium casei LMG S-19264T (=DSM 44701T), isolated from a smear-ripened cheese.</title>
        <authorList>
            <consortium name="US DOE Joint Genome Institute (JGI-PGF)"/>
            <person name="Walter F."/>
            <person name="Albersmeier A."/>
            <person name="Kalinowski J."/>
            <person name="Ruckert C."/>
        </authorList>
    </citation>
    <scope>NUCLEOTIDE SEQUENCE [LARGE SCALE GENOMIC DNA]</scope>
    <source>
        <strain evidence="8 9">KCTC 12285</strain>
    </source>
</reference>